<keyword evidence="2 10" id="KW-0808">Transferase</keyword>
<dbReference type="EC" id="2.3.1.6" evidence="6"/>
<dbReference type="PROSITE" id="PS00440">
    <property type="entry name" value="ACYLTRANSF_C_2"/>
    <property type="match status" value="1"/>
</dbReference>
<dbReference type="GO" id="GO:0008292">
    <property type="term" value="P:acetylcholine biosynthetic process"/>
    <property type="evidence" value="ECO:0007669"/>
    <property type="project" value="TreeGrafter"/>
</dbReference>
<dbReference type="GO" id="GO:0043005">
    <property type="term" value="C:neuron projection"/>
    <property type="evidence" value="ECO:0007669"/>
    <property type="project" value="TreeGrafter"/>
</dbReference>
<comment type="similarity">
    <text evidence="1 10">Belongs to the carnitine/choline acetyltransferase family.</text>
</comment>
<keyword evidence="3" id="KW-0530">Neurotransmitter biosynthesis</keyword>
<keyword evidence="4 10" id="KW-0012">Acyltransferase</keyword>
<dbReference type="InterPro" id="IPR023213">
    <property type="entry name" value="CAT-like_dom_sf"/>
</dbReference>
<gene>
    <name evidence="13" type="primary">CHAT</name>
    <name evidence="13" type="ORF">BLAG_LOCUS8496</name>
</gene>
<dbReference type="Gene3D" id="3.30.559.70">
    <property type="entry name" value="Choline/Carnitine o-acyltransferase, domain 2"/>
    <property type="match status" value="2"/>
</dbReference>
<evidence type="ECO:0000256" key="3">
    <source>
        <dbReference type="ARBA" id="ARBA00022979"/>
    </source>
</evidence>
<dbReference type="FunFam" id="3.30.559.10:FF:000001">
    <property type="entry name" value="Carnitine O-acetyltransferase"/>
    <property type="match status" value="1"/>
</dbReference>
<dbReference type="InterPro" id="IPR000542">
    <property type="entry name" value="Carn_acyl_trans"/>
</dbReference>
<comment type="function">
    <text evidence="5">Catalyzes the reversible synthesis of acetylcholine (ACh) from acetyl CoA and choline at cholinergic synapses.</text>
</comment>
<dbReference type="PANTHER" id="PTHR22589:SF14">
    <property type="entry name" value="CHOLINE O-ACETYLTRANSFERASE"/>
    <property type="match status" value="1"/>
</dbReference>
<organism evidence="13 14">
    <name type="scientific">Branchiostoma lanceolatum</name>
    <name type="common">Common lancelet</name>
    <name type="synonym">Amphioxus lanceolatum</name>
    <dbReference type="NCBI Taxonomy" id="7740"/>
    <lineage>
        <taxon>Eukaryota</taxon>
        <taxon>Metazoa</taxon>
        <taxon>Chordata</taxon>
        <taxon>Cephalochordata</taxon>
        <taxon>Leptocardii</taxon>
        <taxon>Amphioxiformes</taxon>
        <taxon>Branchiostomatidae</taxon>
        <taxon>Branchiostoma</taxon>
    </lineage>
</organism>
<dbReference type="SUPFAM" id="SSF52777">
    <property type="entry name" value="CoA-dependent acyltransferases"/>
    <property type="match status" value="3"/>
</dbReference>
<feature type="region of interest" description="Disordered" evidence="11">
    <location>
        <begin position="1"/>
        <end position="24"/>
    </location>
</feature>
<dbReference type="GO" id="GO:0004102">
    <property type="term" value="F:choline O-acetyltransferase activity"/>
    <property type="evidence" value="ECO:0007669"/>
    <property type="project" value="UniProtKB-EC"/>
</dbReference>
<evidence type="ECO:0000313" key="13">
    <source>
        <dbReference type="EMBL" id="CAH1246488.1"/>
    </source>
</evidence>
<sequence length="757" mass="85836">MSQMPDVNMTRLKRQGSEDIVPCPTTKALPKLPVPTLQQTLEGYLKVVRPLVSDDKYEETKRKVEEFGIPGGVGDMLQEKLLEYSQTKVNWVYDWWMDDMYLTARLPLVINSSPGMVFPKQNFTEPSDQLRFAARLISGIMDYKVILDARALPIDYARGQLAGQPLCMEQYYRLFSSYRVPGLTKDMLVSPDSSVMPEPEHIIVVCKNQFFVLDVIINFKRLSEADLFNQLKRIMQTATAGDRCEPVGLLTAGDRTEWAKARIKLMEDSTNRDSLDMIERCIFVLCLDEGVCCDKTDLTLACQMLHGNGSHSNTPNRWFDKTMQDGASGGDDTTCLEKNDVPLARQMLHGDGSYSNTANRWFDKTMQFIVADDGACGLVYEHSPSEGVAVVQLVEHLLNYIRVNPWNDVCQRDNPAIPHACHSSQKYQSKKMLRAQSICELPFPRRLRWKLSPEVFEYLKMSRESVDRSIANMDLHIMRYTRFGKSFPKSQNMSPDGFVQLALQLTYFKLHRRLVSTYESASTRRFQLGRVDNIRAASIEADNWVRAMCSDTVEDYDRMELFKKALKAQRNFTLQALKGQGIDCHLLGLKEMAAMIDMPMPDIFTDDSFDLTNKFVLSTSQVPTTMDAFMCYGPVVNNGYGACYNPHDDYILFCLSSFKDCGDSDSERFTSALRQALDDMQHLCLKVNHPPSPVMDLRKVDINGDSKMANGVDGHQLGLPMFPCVMARENDPIRKQNSRDDDDPTHGPIADGAMAQT</sequence>
<feature type="region of interest" description="Disordered" evidence="11">
    <location>
        <begin position="734"/>
        <end position="757"/>
    </location>
</feature>
<name>A0A8K0EAZ5_BRALA</name>
<proteinExistence type="inferred from homology"/>
<keyword evidence="14" id="KW-1185">Reference proteome</keyword>
<dbReference type="Gene3D" id="3.30.559.10">
    <property type="entry name" value="Chloramphenicol acetyltransferase-like domain"/>
    <property type="match status" value="2"/>
</dbReference>
<evidence type="ECO:0000256" key="7">
    <source>
        <dbReference type="ARBA" id="ARBA00040495"/>
    </source>
</evidence>
<accession>A0A8K0EAZ5</accession>
<protein>
    <recommendedName>
        <fullName evidence="7">Choline O-acetyltransferase</fullName>
        <ecNumber evidence="6">2.3.1.6</ecNumber>
    </recommendedName>
</protein>
<dbReference type="Proteomes" id="UP000838412">
    <property type="component" value="Chromosome 15"/>
</dbReference>
<evidence type="ECO:0000256" key="8">
    <source>
        <dbReference type="ARBA" id="ARBA00048143"/>
    </source>
</evidence>
<feature type="active site" description="Proton acceptor" evidence="9">
    <location>
        <position position="382"/>
    </location>
</feature>
<dbReference type="OrthoDB" id="240216at2759"/>
<evidence type="ECO:0000256" key="11">
    <source>
        <dbReference type="SAM" id="MobiDB-lite"/>
    </source>
</evidence>
<evidence type="ECO:0000256" key="5">
    <source>
        <dbReference type="ARBA" id="ARBA00037088"/>
    </source>
</evidence>
<reference evidence="13" key="1">
    <citation type="submission" date="2022-01" db="EMBL/GenBank/DDBJ databases">
        <authorList>
            <person name="Braso-Vives M."/>
        </authorList>
    </citation>
    <scope>NUCLEOTIDE SEQUENCE</scope>
</reference>
<dbReference type="GO" id="GO:0045202">
    <property type="term" value="C:synapse"/>
    <property type="evidence" value="ECO:0007669"/>
    <property type="project" value="GOC"/>
</dbReference>
<dbReference type="GO" id="GO:0005737">
    <property type="term" value="C:cytoplasm"/>
    <property type="evidence" value="ECO:0007669"/>
    <property type="project" value="TreeGrafter"/>
</dbReference>
<dbReference type="InterPro" id="IPR042231">
    <property type="entry name" value="Cho/carn_acyl_trans_2"/>
</dbReference>
<comment type="catalytic activity">
    <reaction evidence="8">
        <text>choline + acetyl-CoA = acetylcholine + CoA</text>
        <dbReference type="Rhea" id="RHEA:18821"/>
        <dbReference type="ChEBI" id="CHEBI:15354"/>
        <dbReference type="ChEBI" id="CHEBI:15355"/>
        <dbReference type="ChEBI" id="CHEBI:57287"/>
        <dbReference type="ChEBI" id="CHEBI:57288"/>
        <dbReference type="EC" id="2.3.1.6"/>
    </reaction>
</comment>
<evidence type="ECO:0000256" key="10">
    <source>
        <dbReference type="RuleBase" id="RU003801"/>
    </source>
</evidence>
<evidence type="ECO:0000256" key="6">
    <source>
        <dbReference type="ARBA" id="ARBA00039091"/>
    </source>
</evidence>
<dbReference type="PROSITE" id="PS00439">
    <property type="entry name" value="ACYLTRANSF_C_1"/>
    <property type="match status" value="1"/>
</dbReference>
<evidence type="ECO:0000313" key="14">
    <source>
        <dbReference type="Proteomes" id="UP000838412"/>
    </source>
</evidence>
<dbReference type="InterPro" id="IPR039551">
    <property type="entry name" value="Cho/carn_acyl_trans"/>
</dbReference>
<dbReference type="Pfam" id="PF00755">
    <property type="entry name" value="Carn_acyltransf"/>
    <property type="match status" value="2"/>
</dbReference>
<dbReference type="AlphaFoldDB" id="A0A8K0EAZ5"/>
<dbReference type="GO" id="GO:0007274">
    <property type="term" value="P:neuromuscular synaptic transmission"/>
    <property type="evidence" value="ECO:0007669"/>
    <property type="project" value="TreeGrafter"/>
</dbReference>
<evidence type="ECO:0000256" key="1">
    <source>
        <dbReference type="ARBA" id="ARBA00005232"/>
    </source>
</evidence>
<evidence type="ECO:0000259" key="12">
    <source>
        <dbReference type="Pfam" id="PF00755"/>
    </source>
</evidence>
<feature type="domain" description="Choline/carnitine acyltransferase" evidence="12">
    <location>
        <begin position="335"/>
        <end position="675"/>
    </location>
</feature>
<feature type="domain" description="Choline/carnitine acyltransferase" evidence="12">
    <location>
        <begin position="32"/>
        <end position="324"/>
    </location>
</feature>
<evidence type="ECO:0000256" key="4">
    <source>
        <dbReference type="ARBA" id="ARBA00023315"/>
    </source>
</evidence>
<dbReference type="PANTHER" id="PTHR22589">
    <property type="entry name" value="CARNITINE O-ACYLTRANSFERASE"/>
    <property type="match status" value="1"/>
</dbReference>
<evidence type="ECO:0000256" key="2">
    <source>
        <dbReference type="ARBA" id="ARBA00022679"/>
    </source>
</evidence>
<evidence type="ECO:0000256" key="9">
    <source>
        <dbReference type="PIRSR" id="PIRSR600542-1"/>
    </source>
</evidence>
<dbReference type="EMBL" id="OV696700">
    <property type="protein sequence ID" value="CAH1246488.1"/>
    <property type="molecule type" value="Genomic_DNA"/>
</dbReference>